<evidence type="ECO:0000313" key="1">
    <source>
        <dbReference type="EMBL" id="ULT91747.1"/>
    </source>
</evidence>
<gene>
    <name evidence="1" type="ORF">L3Y34_009423</name>
</gene>
<evidence type="ECO:0000313" key="2">
    <source>
        <dbReference type="Proteomes" id="UP000827892"/>
    </source>
</evidence>
<dbReference type="Proteomes" id="UP000827892">
    <property type="component" value="Chromosome V"/>
</dbReference>
<reference evidence="1 2" key="1">
    <citation type="submission" date="2022-02" db="EMBL/GenBank/DDBJ databases">
        <title>Chromosome-level reference genomes for two strains of Caenorhabditis briggsae: an improved platform for comparative genomics.</title>
        <authorList>
            <person name="Stevens L."/>
            <person name="Andersen E.C."/>
        </authorList>
    </citation>
    <scope>NUCLEOTIDE SEQUENCE [LARGE SCALE GENOMIC DNA]</scope>
    <source>
        <strain evidence="1">QX1410_ONT</strain>
        <tissue evidence="1">Whole-organism</tissue>
    </source>
</reference>
<organism evidence="1 2">
    <name type="scientific">Caenorhabditis briggsae</name>
    <dbReference type="NCBI Taxonomy" id="6238"/>
    <lineage>
        <taxon>Eukaryota</taxon>
        <taxon>Metazoa</taxon>
        <taxon>Ecdysozoa</taxon>
        <taxon>Nematoda</taxon>
        <taxon>Chromadorea</taxon>
        <taxon>Rhabditida</taxon>
        <taxon>Rhabditina</taxon>
        <taxon>Rhabditomorpha</taxon>
        <taxon>Rhabditoidea</taxon>
        <taxon>Rhabditidae</taxon>
        <taxon>Peloderinae</taxon>
        <taxon>Caenorhabditis</taxon>
    </lineage>
</organism>
<protein>
    <submittedName>
        <fullName evidence="1">Uncharacterized protein</fullName>
    </submittedName>
</protein>
<proteinExistence type="predicted"/>
<dbReference type="AlphaFoldDB" id="A0AAE9AC44"/>
<accession>A0AAE9AC44</accession>
<name>A0AAE9AC44_CAEBR</name>
<sequence>MSLSIYNSYYKEKSFNAVSDSRPLVLSEEQERTVNNLATEFVREGQYQIKEEWVRFIYVKNKCNEEETIEELGRDEEVRKEVKDLYARMETCDDVKSARQLIDILLRGRNHPLGTLHLVPTEQLEFDFHWFSRKQATKYLRDLIFELKSDLRAVSGDIQIKLIVGRGDSPGSIRQTFIERFPHNVSVFGRWSVLVLTIRKKTPYSDWIL</sequence>
<dbReference type="EMBL" id="CP090895">
    <property type="protein sequence ID" value="ULT91747.1"/>
    <property type="molecule type" value="Genomic_DNA"/>
</dbReference>